<feature type="signal peptide" evidence="3">
    <location>
        <begin position="1"/>
        <end position="17"/>
    </location>
</feature>
<evidence type="ECO:0000256" key="1">
    <source>
        <dbReference type="SAM" id="MobiDB-lite"/>
    </source>
</evidence>
<feature type="compositionally biased region" description="Gly residues" evidence="1">
    <location>
        <begin position="650"/>
        <end position="660"/>
    </location>
</feature>
<evidence type="ECO:0000259" key="4">
    <source>
        <dbReference type="PROSITE" id="PS50234"/>
    </source>
</evidence>
<dbReference type="EMBL" id="BAAAPE010000012">
    <property type="protein sequence ID" value="GAA2085608.1"/>
    <property type="molecule type" value="Genomic_DNA"/>
</dbReference>
<feature type="region of interest" description="Disordered" evidence="1">
    <location>
        <begin position="400"/>
        <end position="439"/>
    </location>
</feature>
<reference evidence="6" key="1">
    <citation type="journal article" date="2019" name="Int. J. Syst. Evol. Microbiol.">
        <title>The Global Catalogue of Microorganisms (GCM) 10K type strain sequencing project: providing services to taxonomists for standard genome sequencing and annotation.</title>
        <authorList>
            <consortium name="The Broad Institute Genomics Platform"/>
            <consortium name="The Broad Institute Genome Sequencing Center for Infectious Disease"/>
            <person name="Wu L."/>
            <person name="Ma J."/>
        </authorList>
    </citation>
    <scope>NUCLEOTIDE SEQUENCE [LARGE SCALE GENOMIC DNA]</scope>
    <source>
        <strain evidence="6">JCM 15478</strain>
    </source>
</reference>
<accession>A0ABP5HUS9</accession>
<keyword evidence="3" id="KW-0732">Signal</keyword>
<evidence type="ECO:0000256" key="2">
    <source>
        <dbReference type="SAM" id="Phobius"/>
    </source>
</evidence>
<feature type="region of interest" description="Disordered" evidence="1">
    <location>
        <begin position="650"/>
        <end position="670"/>
    </location>
</feature>
<dbReference type="Gene3D" id="3.40.50.410">
    <property type="entry name" value="von Willebrand factor, type A domain"/>
    <property type="match status" value="1"/>
</dbReference>
<keyword evidence="2" id="KW-0812">Transmembrane</keyword>
<keyword evidence="2" id="KW-1133">Transmembrane helix</keyword>
<organism evidence="5 6">
    <name type="scientific">Streptomyces albiaxialis</name>
    <dbReference type="NCBI Taxonomy" id="329523"/>
    <lineage>
        <taxon>Bacteria</taxon>
        <taxon>Bacillati</taxon>
        <taxon>Actinomycetota</taxon>
        <taxon>Actinomycetes</taxon>
        <taxon>Kitasatosporales</taxon>
        <taxon>Streptomycetaceae</taxon>
        <taxon>Streptomyces</taxon>
    </lineage>
</organism>
<dbReference type="Proteomes" id="UP001500016">
    <property type="component" value="Unassembled WGS sequence"/>
</dbReference>
<keyword evidence="2" id="KW-0472">Membrane</keyword>
<feature type="transmembrane region" description="Helical" evidence="2">
    <location>
        <begin position="622"/>
        <end position="643"/>
    </location>
</feature>
<sequence length="670" mass="68653">MLAGLALLPAAAPPALAAEVRAPGEAVNVARSNSGKAAGSLVMVLDSSGSMADDDGSGSTRIASARKAVGTVADSLPDGYPTGLRVYGADKARGCTDTRLAEPVRPLDRTALKKAVAGVKPKGDTPIGYSLRKAARDLPQTPRGAIGQRTILLISDGEDNCGAPPPCEVARSLAEKGIDLRIDAIGFQVRGKARKQLECVAGAGKGHYYDAPDAKALARQLQRAGRLSADGYRFKGERVTGGLKQGSAAPLGDDSGPADSGRTGSGPTPSGQYVDTIGPGEKRYYRVEMDKGSTTNFSATGVPQPGSAVDSLDGLRTEILAPGDTTPCESDTTHFSQSEGGVPLVSSSSRIPGDEGTTGGTCDRGPGRYLLAVERTSKKSSDSARWPLELSYTVEKPLKKGVTPAQSTPELGAAGEDASLPQGTPRKVTGGTGFNDARPVSTGVWRDKLLPSQTLWYKVPVGWGQQVRYDVEFSNEPTADEYSSGFTRIATRAYGPSRQPLSDELSGTGTYTGKPDKISAGTPPVSWTNRWESATRAKPVHAAGDYYIAVTLGADAARIAENPDVGVTLRLDVKGEAKSGPQHNAPAAKAGADGGGSGGADSTAPRADKDGDGGAGWSGAQVAAVAGGTGVVLLAGLGLWYVLARRGGGGGGGGRAGGPSGWEQTRGGEW</sequence>
<dbReference type="Pfam" id="PF00092">
    <property type="entry name" value="VWA"/>
    <property type="match status" value="1"/>
</dbReference>
<evidence type="ECO:0000313" key="6">
    <source>
        <dbReference type="Proteomes" id="UP001500016"/>
    </source>
</evidence>
<name>A0ABP5HUS9_9ACTN</name>
<dbReference type="SMART" id="SM00327">
    <property type="entry name" value="VWA"/>
    <property type="match status" value="1"/>
</dbReference>
<feature type="region of interest" description="Disordered" evidence="1">
    <location>
        <begin position="238"/>
        <end position="279"/>
    </location>
</feature>
<dbReference type="PROSITE" id="PS50234">
    <property type="entry name" value="VWFA"/>
    <property type="match status" value="1"/>
</dbReference>
<feature type="region of interest" description="Disordered" evidence="1">
    <location>
        <begin position="323"/>
        <end position="366"/>
    </location>
</feature>
<evidence type="ECO:0000256" key="3">
    <source>
        <dbReference type="SAM" id="SignalP"/>
    </source>
</evidence>
<protein>
    <recommendedName>
        <fullName evidence="4">VWFA domain-containing protein</fullName>
    </recommendedName>
</protein>
<evidence type="ECO:0000313" key="5">
    <source>
        <dbReference type="EMBL" id="GAA2085608.1"/>
    </source>
</evidence>
<feature type="compositionally biased region" description="Polar residues" evidence="1">
    <location>
        <begin position="327"/>
        <end position="350"/>
    </location>
</feature>
<keyword evidence="6" id="KW-1185">Reference proteome</keyword>
<dbReference type="SUPFAM" id="SSF53300">
    <property type="entry name" value="vWA-like"/>
    <property type="match status" value="1"/>
</dbReference>
<proteinExistence type="predicted"/>
<comment type="caution">
    <text evidence="5">The sequence shown here is derived from an EMBL/GenBank/DDBJ whole genome shotgun (WGS) entry which is preliminary data.</text>
</comment>
<dbReference type="InterPro" id="IPR036465">
    <property type="entry name" value="vWFA_dom_sf"/>
</dbReference>
<feature type="region of interest" description="Disordered" evidence="1">
    <location>
        <begin position="496"/>
        <end position="527"/>
    </location>
</feature>
<feature type="compositionally biased region" description="Low complexity" evidence="1">
    <location>
        <begin position="260"/>
        <end position="271"/>
    </location>
</feature>
<gene>
    <name evidence="5" type="ORF">GCM10009801_47460</name>
</gene>
<feature type="region of interest" description="Disordered" evidence="1">
    <location>
        <begin position="577"/>
        <end position="616"/>
    </location>
</feature>
<dbReference type="InterPro" id="IPR002035">
    <property type="entry name" value="VWF_A"/>
</dbReference>
<feature type="chain" id="PRO_5045828688" description="VWFA domain-containing protein" evidence="3">
    <location>
        <begin position="18"/>
        <end position="670"/>
    </location>
</feature>
<feature type="domain" description="VWFA" evidence="4">
    <location>
        <begin position="40"/>
        <end position="224"/>
    </location>
</feature>